<dbReference type="WBParaSite" id="NBR_0000049001-mRNA-1">
    <property type="protein sequence ID" value="NBR_0000049001-mRNA-1"/>
    <property type="gene ID" value="NBR_0000049001"/>
</dbReference>
<dbReference type="Proteomes" id="UP000271162">
    <property type="component" value="Unassembled WGS sequence"/>
</dbReference>
<dbReference type="EMBL" id="UYSL01000213">
    <property type="protein sequence ID" value="VDL63171.1"/>
    <property type="molecule type" value="Genomic_DNA"/>
</dbReference>
<feature type="region of interest" description="Disordered" evidence="2">
    <location>
        <begin position="58"/>
        <end position="90"/>
    </location>
</feature>
<dbReference type="AlphaFoldDB" id="A0A0N4XDA5"/>
<feature type="coiled-coil region" evidence="1">
    <location>
        <begin position="1"/>
        <end position="28"/>
    </location>
</feature>
<name>A0A0N4XDA5_NIPBR</name>
<reference evidence="3 4" key="2">
    <citation type="submission" date="2018-11" db="EMBL/GenBank/DDBJ databases">
        <authorList>
            <consortium name="Pathogen Informatics"/>
        </authorList>
    </citation>
    <scope>NUCLEOTIDE SEQUENCE [LARGE SCALE GENOMIC DNA]</scope>
</reference>
<sequence>MDSVDDTLMATERLLHALEEDRTLYEQKTFLERLKEIRMQQKETTEYLCRLYEEERRHSGQKENSTQHPTPHHCPKVSIQNGTSRPPPPTMHEQVRLFLLTQENLSLPFITKRTTLTAWILRLNAHPFTSQKITPLLANSNIFPICLNHPFHGMCPFVNTQKDTHKEAQKDQLKMG</sequence>
<proteinExistence type="predicted"/>
<organism evidence="5">
    <name type="scientific">Nippostrongylus brasiliensis</name>
    <name type="common">Rat hookworm</name>
    <dbReference type="NCBI Taxonomy" id="27835"/>
    <lineage>
        <taxon>Eukaryota</taxon>
        <taxon>Metazoa</taxon>
        <taxon>Ecdysozoa</taxon>
        <taxon>Nematoda</taxon>
        <taxon>Chromadorea</taxon>
        <taxon>Rhabditida</taxon>
        <taxon>Rhabditina</taxon>
        <taxon>Rhabditomorpha</taxon>
        <taxon>Strongyloidea</taxon>
        <taxon>Heligmosomidae</taxon>
        <taxon>Nippostrongylus</taxon>
    </lineage>
</organism>
<evidence type="ECO:0000313" key="4">
    <source>
        <dbReference type="Proteomes" id="UP000271162"/>
    </source>
</evidence>
<gene>
    <name evidence="3" type="ORF">NBR_LOCUS491</name>
</gene>
<evidence type="ECO:0000256" key="2">
    <source>
        <dbReference type="SAM" id="MobiDB-lite"/>
    </source>
</evidence>
<protein>
    <submittedName>
        <fullName evidence="5">CUPID domain-containing protein</fullName>
    </submittedName>
</protein>
<accession>A0A0N4XDA5</accession>
<keyword evidence="4" id="KW-1185">Reference proteome</keyword>
<evidence type="ECO:0000313" key="5">
    <source>
        <dbReference type="WBParaSite" id="NBR_0000049001-mRNA-1"/>
    </source>
</evidence>
<reference evidence="5" key="1">
    <citation type="submission" date="2017-02" db="UniProtKB">
        <authorList>
            <consortium name="WormBaseParasite"/>
        </authorList>
    </citation>
    <scope>IDENTIFICATION</scope>
</reference>
<evidence type="ECO:0000313" key="3">
    <source>
        <dbReference type="EMBL" id="VDL63171.1"/>
    </source>
</evidence>
<evidence type="ECO:0000256" key="1">
    <source>
        <dbReference type="SAM" id="Coils"/>
    </source>
</evidence>
<keyword evidence="1" id="KW-0175">Coiled coil</keyword>